<evidence type="ECO:0000313" key="2">
    <source>
        <dbReference type="EnsemblFungi" id="FOXG_00958P0"/>
    </source>
</evidence>
<feature type="compositionally biased region" description="Polar residues" evidence="1">
    <location>
        <begin position="240"/>
        <end position="251"/>
    </location>
</feature>
<dbReference type="EnsemblFungi" id="FOXG_00958T0">
    <property type="protein sequence ID" value="FOXG_00958P0"/>
    <property type="gene ID" value="FOXG_00958"/>
</dbReference>
<reference evidence="3" key="1">
    <citation type="journal article" date="2012" name="Mol. Plant Microbe Interact.">
        <title>A highly conserved effector in Fusarium oxysporum is required for full virulence on Arabidopsis.</title>
        <authorList>
            <person name="Thatcher L.F."/>
            <person name="Gardiner D.M."/>
            <person name="Kazan K."/>
            <person name="Manners J."/>
        </authorList>
    </citation>
    <scope>NUCLEOTIDE SEQUENCE [LARGE SCALE GENOMIC DNA]</scope>
    <source>
        <strain evidence="3">Fo5176</strain>
    </source>
</reference>
<feature type="region of interest" description="Disordered" evidence="1">
    <location>
        <begin position="141"/>
        <end position="395"/>
    </location>
</feature>
<proteinExistence type="predicted"/>
<evidence type="ECO:0000313" key="3">
    <source>
        <dbReference type="Proteomes" id="UP000002489"/>
    </source>
</evidence>
<feature type="compositionally biased region" description="Low complexity" evidence="1">
    <location>
        <begin position="252"/>
        <end position="268"/>
    </location>
</feature>
<sequence>MVMVVAAAVATAPVHWAISAVLQTSSSAAAMVVVAAAMEETSPRAQESSLGNWRRALCTRLVRRSLLPPKITMVIPTRAQAIIREASPGSLWVVLQLCLAANTAAVDKTPTLAIVLGNSRSQQQGRWWNVLWRGTNLQSYGLSSRGRFSAPPRPVVHSYGSPSPNQHQQHGSNQQYGSQHQPSQNQTYGSQQQPGSHQPFNSHQQQPGGNQQYGGQQHSEPGQQYSAHQQQPGQNGPYGSHQQQPGSNQQYGGNSSFGGSPHGSSNNSFPPPPPGGPPQHGQNAQQGQQYFPPPPGQQPHQPSSGTGFPDVQAHGGHFGGPSDQHAQQSQGYSAPPPSSGNQNFPPPPPGAPPGGYNPSYNASQGNQQSYGGQSQFNSGAPPVPHGSHPQYGGAY</sequence>
<evidence type="ECO:0000256" key="1">
    <source>
        <dbReference type="SAM" id="MobiDB-lite"/>
    </source>
</evidence>
<feature type="compositionally biased region" description="Low complexity" evidence="1">
    <location>
        <begin position="354"/>
        <end position="379"/>
    </location>
</feature>
<name>A0A0D2XAP2_FUSOF</name>
<dbReference type="AlphaFoldDB" id="A0A0D2XAP2"/>
<organism evidence="2 3">
    <name type="scientific">Fusarium oxysporum (strain Fo5176)</name>
    <name type="common">Fusarium vascular wilt</name>
    <dbReference type="NCBI Taxonomy" id="660025"/>
    <lineage>
        <taxon>Eukaryota</taxon>
        <taxon>Fungi</taxon>
        <taxon>Dikarya</taxon>
        <taxon>Ascomycota</taxon>
        <taxon>Pezizomycotina</taxon>
        <taxon>Sordariomycetes</taxon>
        <taxon>Hypocreomycetidae</taxon>
        <taxon>Hypocreales</taxon>
        <taxon>Nectriaceae</taxon>
        <taxon>Fusarium</taxon>
        <taxon>Fusarium oxysporum species complex</taxon>
    </lineage>
</organism>
<protein>
    <submittedName>
        <fullName evidence="2">Uncharacterized protein</fullName>
    </submittedName>
</protein>
<feature type="compositionally biased region" description="Low complexity" evidence="1">
    <location>
        <begin position="204"/>
        <end position="217"/>
    </location>
</feature>
<dbReference type="STRING" id="426428.A0A0D2XAP2"/>
<feature type="compositionally biased region" description="Pro residues" evidence="1">
    <location>
        <begin position="334"/>
        <end position="352"/>
    </location>
</feature>
<feature type="compositionally biased region" description="Polar residues" evidence="1">
    <location>
        <begin position="218"/>
        <end position="234"/>
    </location>
</feature>
<feature type="compositionally biased region" description="Polar residues" evidence="1">
    <location>
        <begin position="160"/>
        <end position="203"/>
    </location>
</feature>
<reference evidence="2" key="2">
    <citation type="submission" date="2025-08" db="UniProtKB">
        <authorList>
            <consortium name="EnsemblFungi"/>
        </authorList>
    </citation>
    <scope>IDENTIFICATION</scope>
    <source>
        <strain evidence="2">4287 / CBS 123668 / FGSC 9935 / NRRL 34936</strain>
    </source>
</reference>
<dbReference type="Proteomes" id="UP000002489">
    <property type="component" value="Unassembled WGS sequence"/>
</dbReference>
<accession>A0A0D2XAP2</accession>
<feature type="compositionally biased region" description="Low complexity" evidence="1">
    <location>
        <begin position="279"/>
        <end position="290"/>
    </location>
</feature>